<dbReference type="GO" id="GO:0005886">
    <property type="term" value="C:plasma membrane"/>
    <property type="evidence" value="ECO:0007669"/>
    <property type="project" value="UniProtKB-SubCell"/>
</dbReference>
<dbReference type="InterPro" id="IPR013525">
    <property type="entry name" value="ABC2_TM"/>
</dbReference>
<dbReference type="RefSeq" id="WP_250914235.1">
    <property type="nucleotide sequence ID" value="NZ_JAMXLX010000004.1"/>
</dbReference>
<evidence type="ECO:0000256" key="1">
    <source>
        <dbReference type="ARBA" id="ARBA00004429"/>
    </source>
</evidence>
<dbReference type="PANTHER" id="PTHR30413:SF8">
    <property type="entry name" value="TRANSPORT PERMEASE PROTEIN"/>
    <property type="match status" value="1"/>
</dbReference>
<feature type="transmembrane region" description="Helical" evidence="9">
    <location>
        <begin position="76"/>
        <end position="92"/>
    </location>
</feature>
<dbReference type="PANTHER" id="PTHR30413">
    <property type="entry name" value="INNER MEMBRANE TRANSPORT PERMEASE"/>
    <property type="match status" value="1"/>
</dbReference>
<evidence type="ECO:0000259" key="10">
    <source>
        <dbReference type="PROSITE" id="PS51012"/>
    </source>
</evidence>
<evidence type="ECO:0000256" key="6">
    <source>
        <dbReference type="ARBA" id="ARBA00022692"/>
    </source>
</evidence>
<feature type="transmembrane region" description="Helical" evidence="9">
    <location>
        <begin position="243"/>
        <end position="263"/>
    </location>
</feature>
<dbReference type="AlphaFoldDB" id="A0AAJ1BWU3"/>
<keyword evidence="3 9" id="KW-0813">Transport</keyword>
<feature type="domain" description="ABC transmembrane type-2" evidence="10">
    <location>
        <begin position="45"/>
        <end position="265"/>
    </location>
</feature>
<evidence type="ECO:0000313" key="11">
    <source>
        <dbReference type="EMBL" id="MCO5957717.1"/>
    </source>
</evidence>
<accession>A0AAJ1BWU3</accession>
<evidence type="ECO:0000256" key="2">
    <source>
        <dbReference type="ARBA" id="ARBA00007783"/>
    </source>
</evidence>
<name>A0AAJ1BWU3_9HYPH</name>
<feature type="transmembrane region" description="Helical" evidence="9">
    <location>
        <begin position="188"/>
        <end position="207"/>
    </location>
</feature>
<keyword evidence="6 9" id="KW-0812">Transmembrane</keyword>
<dbReference type="EMBL" id="JAMXLX010000004">
    <property type="protein sequence ID" value="MCO5957717.1"/>
    <property type="molecule type" value="Genomic_DNA"/>
</dbReference>
<dbReference type="GO" id="GO:0140359">
    <property type="term" value="F:ABC-type transporter activity"/>
    <property type="evidence" value="ECO:0007669"/>
    <property type="project" value="InterPro"/>
</dbReference>
<feature type="transmembrane region" description="Helical" evidence="9">
    <location>
        <begin position="125"/>
        <end position="147"/>
    </location>
</feature>
<evidence type="ECO:0000256" key="8">
    <source>
        <dbReference type="ARBA" id="ARBA00023136"/>
    </source>
</evidence>
<keyword evidence="7 9" id="KW-1133">Transmembrane helix</keyword>
<evidence type="ECO:0000313" key="12">
    <source>
        <dbReference type="Proteomes" id="UP001155380"/>
    </source>
</evidence>
<evidence type="ECO:0000256" key="5">
    <source>
        <dbReference type="ARBA" id="ARBA00022519"/>
    </source>
</evidence>
<gene>
    <name evidence="11" type="ORF">NBH21_13130</name>
</gene>
<keyword evidence="5" id="KW-0997">Cell inner membrane</keyword>
<sequence>MTRETIIRPPNLYAFVSFRELWSYRGLLRSMVRRELKSEFNQQYLAYVWPIFRPVLMVILFGLFRHYSQANTGVEIPYLLYVYSGLILWFKFTESVQDTSSSVKRNAGLIKKVYFPKILSPLSSILSNLVTFSISAIPLVIMMIFFNTFPGWNVLLLPLVILQLALMTLGVGCIFAVLGLGNGDWDRFLGHLLYIGLFVSPVIYAPAMMPADAQFFYSLNPMVGLLMAFRATLFADFALPVNLWLYSMAFTVVVALLGLAVFYRREKYIVDRL</sequence>
<comment type="caution">
    <text evidence="11">The sequence shown here is derived from an EMBL/GenBank/DDBJ whole genome shotgun (WGS) entry which is preliminary data.</text>
</comment>
<keyword evidence="4 9" id="KW-1003">Cell membrane</keyword>
<dbReference type="Pfam" id="PF01061">
    <property type="entry name" value="ABC2_membrane"/>
    <property type="match status" value="1"/>
</dbReference>
<feature type="transmembrane region" description="Helical" evidence="9">
    <location>
        <begin position="154"/>
        <end position="182"/>
    </location>
</feature>
<evidence type="ECO:0000256" key="4">
    <source>
        <dbReference type="ARBA" id="ARBA00022475"/>
    </source>
</evidence>
<protein>
    <recommendedName>
        <fullName evidence="9">Transport permease protein</fullName>
    </recommendedName>
</protein>
<dbReference type="PROSITE" id="PS51012">
    <property type="entry name" value="ABC_TM2"/>
    <property type="match status" value="1"/>
</dbReference>
<proteinExistence type="inferred from homology"/>
<reference evidence="11" key="1">
    <citation type="submission" date="2022-06" db="EMBL/GenBank/DDBJ databases">
        <authorList>
            <person name="Sun Q."/>
        </authorList>
    </citation>
    <scope>NUCLEOTIDE SEQUENCE</scope>
    <source>
        <strain evidence="11">S101</strain>
    </source>
</reference>
<dbReference type="InterPro" id="IPR047817">
    <property type="entry name" value="ABC2_TM_bact-type"/>
</dbReference>
<dbReference type="GO" id="GO:0015920">
    <property type="term" value="P:lipopolysaccharide transport"/>
    <property type="evidence" value="ECO:0007669"/>
    <property type="project" value="TreeGrafter"/>
</dbReference>
<organism evidence="11 12">
    <name type="scientific">Ciceribacter sichuanensis</name>
    <dbReference type="NCBI Taxonomy" id="2949647"/>
    <lineage>
        <taxon>Bacteria</taxon>
        <taxon>Pseudomonadati</taxon>
        <taxon>Pseudomonadota</taxon>
        <taxon>Alphaproteobacteria</taxon>
        <taxon>Hyphomicrobiales</taxon>
        <taxon>Rhizobiaceae</taxon>
        <taxon>Ciceribacter</taxon>
    </lineage>
</organism>
<evidence type="ECO:0000256" key="7">
    <source>
        <dbReference type="ARBA" id="ARBA00022989"/>
    </source>
</evidence>
<evidence type="ECO:0000256" key="3">
    <source>
        <dbReference type="ARBA" id="ARBA00022448"/>
    </source>
</evidence>
<feature type="transmembrane region" description="Helical" evidence="9">
    <location>
        <begin position="44"/>
        <end position="64"/>
    </location>
</feature>
<comment type="similarity">
    <text evidence="2 9">Belongs to the ABC-2 integral membrane protein family.</text>
</comment>
<comment type="subcellular location">
    <subcellularLocation>
        <location evidence="1 9">Cell inner membrane</location>
        <topology evidence="1 9">Multi-pass membrane protein</topology>
    </subcellularLocation>
</comment>
<dbReference type="Proteomes" id="UP001155380">
    <property type="component" value="Unassembled WGS sequence"/>
</dbReference>
<keyword evidence="8 9" id="KW-0472">Membrane</keyword>
<evidence type="ECO:0000256" key="9">
    <source>
        <dbReference type="RuleBase" id="RU361157"/>
    </source>
</evidence>